<dbReference type="Proteomes" id="UP000017118">
    <property type="component" value="Chromosome"/>
</dbReference>
<organism evidence="8 9">
    <name type="scientific">Clostridium saccharobutylicum DSM 13864</name>
    <dbReference type="NCBI Taxonomy" id="1345695"/>
    <lineage>
        <taxon>Bacteria</taxon>
        <taxon>Bacillati</taxon>
        <taxon>Bacillota</taxon>
        <taxon>Clostridia</taxon>
        <taxon>Eubacteriales</taxon>
        <taxon>Clostridiaceae</taxon>
        <taxon>Clostridium</taxon>
    </lineage>
</organism>
<dbReference type="PANTHER" id="PTHR47755">
    <property type="entry name" value="CELL DIVISION PROTEIN FTSX"/>
    <property type="match status" value="1"/>
</dbReference>
<dbReference type="GO" id="GO:0005886">
    <property type="term" value="C:plasma membrane"/>
    <property type="evidence" value="ECO:0007669"/>
    <property type="project" value="UniProtKB-SubCell"/>
</dbReference>
<evidence type="ECO:0000313" key="8">
    <source>
        <dbReference type="EMBL" id="AGX42661.1"/>
    </source>
</evidence>
<dbReference type="KEGG" id="csb:CLSA_c16650"/>
<dbReference type="GeneID" id="55474154"/>
<dbReference type="InterPro" id="IPR004513">
    <property type="entry name" value="FtsX"/>
</dbReference>
<evidence type="ECO:0000313" key="9">
    <source>
        <dbReference type="Proteomes" id="UP000017118"/>
    </source>
</evidence>
<keyword evidence="9" id="KW-1185">Reference proteome</keyword>
<evidence type="ECO:0000256" key="3">
    <source>
        <dbReference type="ARBA" id="ARBA00022692"/>
    </source>
</evidence>
<sequence>MKIDTFKYFFLDALKNLKRNGTLTIFSVFTVSATIFIVGLFLIYLLSVNKNSATIFINNKGMIIIFRWLEIAVFIILPIISLFLIVNAFKMAMFPRRKEINIMKLVGATNWFIRWPFIIEGVVIGIVGAFGGNLSLFFIYSFIYTKVMEFTPELSLVQPAFITNTMLLPFTIVGAFIGPVASIIALKKILKCVVWEN</sequence>
<protein>
    <recommendedName>
        <fullName evidence="7">ABC3 transporter permease C-terminal domain-containing protein</fullName>
    </recommendedName>
</protein>
<keyword evidence="5 6" id="KW-0472">Membrane</keyword>
<gene>
    <name evidence="8" type="ORF">CLSA_c16650</name>
</gene>
<feature type="transmembrane region" description="Helical" evidence="6">
    <location>
        <begin position="165"/>
        <end position="186"/>
    </location>
</feature>
<dbReference type="OrthoDB" id="9812531at2"/>
<dbReference type="GO" id="GO:0051301">
    <property type="term" value="P:cell division"/>
    <property type="evidence" value="ECO:0007669"/>
    <property type="project" value="InterPro"/>
</dbReference>
<name>U5MSM6_CLOSA</name>
<accession>U5MSM6</accession>
<feature type="domain" description="ABC3 transporter permease C-terminal" evidence="7">
    <location>
        <begin position="72"/>
        <end position="186"/>
    </location>
</feature>
<proteinExistence type="predicted"/>
<dbReference type="Pfam" id="PF02687">
    <property type="entry name" value="FtsX"/>
    <property type="match status" value="1"/>
</dbReference>
<comment type="subcellular location">
    <subcellularLocation>
        <location evidence="1">Cell membrane</location>
        <topology evidence="1">Multi-pass membrane protein</topology>
    </subcellularLocation>
</comment>
<feature type="transmembrane region" description="Helical" evidence="6">
    <location>
        <begin position="21"/>
        <end position="45"/>
    </location>
</feature>
<dbReference type="AlphaFoldDB" id="U5MSM6"/>
<evidence type="ECO:0000256" key="5">
    <source>
        <dbReference type="ARBA" id="ARBA00023136"/>
    </source>
</evidence>
<dbReference type="InterPro" id="IPR003838">
    <property type="entry name" value="ABC3_permease_C"/>
</dbReference>
<keyword evidence="4 6" id="KW-1133">Transmembrane helix</keyword>
<feature type="transmembrane region" description="Helical" evidence="6">
    <location>
        <begin position="65"/>
        <end position="89"/>
    </location>
</feature>
<keyword evidence="2" id="KW-1003">Cell membrane</keyword>
<dbReference type="PANTHER" id="PTHR47755:SF1">
    <property type="entry name" value="CELL DIVISION PROTEIN FTSX"/>
    <property type="match status" value="1"/>
</dbReference>
<evidence type="ECO:0000256" key="1">
    <source>
        <dbReference type="ARBA" id="ARBA00004651"/>
    </source>
</evidence>
<evidence type="ECO:0000256" key="4">
    <source>
        <dbReference type="ARBA" id="ARBA00022989"/>
    </source>
</evidence>
<dbReference type="PATRIC" id="fig|1345695.10.peg.3785"/>
<reference evidence="8 9" key="1">
    <citation type="journal article" date="2013" name="Genome Announc.">
        <title>Complete Genome Sequence of the Solvent Producer Clostridium saccharobutylicum NCP262 (DSM 13864).</title>
        <authorList>
            <person name="Poehlein A."/>
            <person name="Hartwich K."/>
            <person name="Krabben P."/>
            <person name="Ehrenreich A."/>
            <person name="Liebl W."/>
            <person name="Durre P."/>
            <person name="Gottschalk G."/>
            <person name="Daniel R."/>
        </authorList>
    </citation>
    <scope>NUCLEOTIDE SEQUENCE [LARGE SCALE GENOMIC DNA]</scope>
    <source>
        <strain evidence="8">DSM 13864</strain>
    </source>
</reference>
<dbReference type="RefSeq" id="WP_022745154.1">
    <property type="nucleotide sequence ID" value="NC_022571.1"/>
</dbReference>
<dbReference type="HOGENOM" id="CLU_1382039_0_0_9"/>
<dbReference type="EMBL" id="CP006721">
    <property type="protein sequence ID" value="AGX42661.1"/>
    <property type="molecule type" value="Genomic_DNA"/>
</dbReference>
<evidence type="ECO:0000256" key="6">
    <source>
        <dbReference type="SAM" id="Phobius"/>
    </source>
</evidence>
<evidence type="ECO:0000259" key="7">
    <source>
        <dbReference type="Pfam" id="PF02687"/>
    </source>
</evidence>
<dbReference type="eggNOG" id="COG2177">
    <property type="taxonomic scope" value="Bacteria"/>
</dbReference>
<evidence type="ECO:0000256" key="2">
    <source>
        <dbReference type="ARBA" id="ARBA00022475"/>
    </source>
</evidence>
<feature type="transmembrane region" description="Helical" evidence="6">
    <location>
        <begin position="122"/>
        <end position="145"/>
    </location>
</feature>
<keyword evidence="3 6" id="KW-0812">Transmembrane</keyword>